<evidence type="ECO:0000313" key="2">
    <source>
        <dbReference type="EMBL" id="TDW21607.1"/>
    </source>
</evidence>
<dbReference type="AlphaFoldDB" id="A0A4R7ZU82"/>
<sequence>MPEERPPAVGNVDRDAAVERVQEAFTGGFLTHEEMDDRLHQVLSARTRQDLEVAVAALPAEDPGRSVTVGASAGRIVRRGVWRVPRTLKVESMHGRARLDLSQAIFEHAAVDIVLNVVHGGVKIKLPRDAVVEFDGVHTEWKDTRYRPARNSTGQGPRIRITGVMGFGRLKIRHAKR</sequence>
<dbReference type="EMBL" id="SODF01000001">
    <property type="protein sequence ID" value="TDW21607.1"/>
    <property type="molecule type" value="Genomic_DNA"/>
</dbReference>
<evidence type="ECO:0000313" key="3">
    <source>
        <dbReference type="Proteomes" id="UP000295447"/>
    </source>
</evidence>
<dbReference type="InterPro" id="IPR012551">
    <property type="entry name" value="DUF1707_SHOCT-like"/>
</dbReference>
<protein>
    <submittedName>
        <fullName evidence="2">Uncharacterized protein DUF1707</fullName>
    </submittedName>
</protein>
<accession>A0A4R7ZU82</accession>
<reference evidence="2 3" key="1">
    <citation type="submission" date="2019-03" db="EMBL/GenBank/DDBJ databases">
        <title>Genomic Encyclopedia of Type Strains, Phase III (KMG-III): the genomes of soil and plant-associated and newly described type strains.</title>
        <authorList>
            <person name="Whitman W."/>
        </authorList>
    </citation>
    <scope>NUCLEOTIDE SEQUENCE [LARGE SCALE GENOMIC DNA]</scope>
    <source>
        <strain evidence="2 3">VKM Ac-2570</strain>
    </source>
</reference>
<dbReference type="PANTHER" id="PTHR40763:SF5">
    <property type="entry name" value="MEMBRANE PROTEIN"/>
    <property type="match status" value="1"/>
</dbReference>
<proteinExistence type="predicted"/>
<gene>
    <name evidence="2" type="ORF">EV650_0435</name>
</gene>
<name>A0A4R7ZU82_9ACTN</name>
<dbReference type="Proteomes" id="UP000295447">
    <property type="component" value="Unassembled WGS sequence"/>
</dbReference>
<evidence type="ECO:0000259" key="1">
    <source>
        <dbReference type="Pfam" id="PF08044"/>
    </source>
</evidence>
<comment type="caution">
    <text evidence="2">The sequence shown here is derived from an EMBL/GenBank/DDBJ whole genome shotgun (WGS) entry which is preliminary data.</text>
</comment>
<keyword evidence="3" id="KW-1185">Reference proteome</keyword>
<dbReference type="PANTHER" id="PTHR40763">
    <property type="entry name" value="MEMBRANE PROTEIN-RELATED"/>
    <property type="match status" value="1"/>
</dbReference>
<organism evidence="2 3">
    <name type="scientific">Kribbella kalugense</name>
    <dbReference type="NCBI Taxonomy" id="2512221"/>
    <lineage>
        <taxon>Bacteria</taxon>
        <taxon>Bacillati</taxon>
        <taxon>Actinomycetota</taxon>
        <taxon>Actinomycetes</taxon>
        <taxon>Propionibacteriales</taxon>
        <taxon>Kribbellaceae</taxon>
        <taxon>Kribbella</taxon>
    </lineage>
</organism>
<feature type="domain" description="DUF1707" evidence="1">
    <location>
        <begin position="9"/>
        <end position="59"/>
    </location>
</feature>
<dbReference type="Pfam" id="PF08044">
    <property type="entry name" value="DUF1707"/>
    <property type="match status" value="1"/>
</dbReference>